<dbReference type="SUPFAM" id="SSF56801">
    <property type="entry name" value="Acetyl-CoA synthetase-like"/>
    <property type="match status" value="1"/>
</dbReference>
<dbReference type="InterPro" id="IPR042099">
    <property type="entry name" value="ANL_N_sf"/>
</dbReference>
<dbReference type="Pfam" id="PF00501">
    <property type="entry name" value="AMP-binding"/>
    <property type="match status" value="1"/>
</dbReference>
<protein>
    <submittedName>
        <fullName evidence="3">Acyl-CoA synthetase (AMP-forming)/AMP-acid ligase II</fullName>
    </submittedName>
</protein>
<evidence type="ECO:0000256" key="1">
    <source>
        <dbReference type="ARBA" id="ARBA00006432"/>
    </source>
</evidence>
<dbReference type="GO" id="GO:0016405">
    <property type="term" value="F:CoA-ligase activity"/>
    <property type="evidence" value="ECO:0007669"/>
    <property type="project" value="TreeGrafter"/>
</dbReference>
<dbReference type="Gene3D" id="3.40.50.12780">
    <property type="entry name" value="N-terminal domain of ligase-like"/>
    <property type="match status" value="1"/>
</dbReference>
<dbReference type="InterPro" id="IPR000873">
    <property type="entry name" value="AMP-dep_synth/lig_dom"/>
</dbReference>
<organism evidence="3 4">
    <name type="scientific">Prauserella marina</name>
    <dbReference type="NCBI Taxonomy" id="530584"/>
    <lineage>
        <taxon>Bacteria</taxon>
        <taxon>Bacillati</taxon>
        <taxon>Actinomycetota</taxon>
        <taxon>Actinomycetes</taxon>
        <taxon>Pseudonocardiales</taxon>
        <taxon>Pseudonocardiaceae</taxon>
        <taxon>Prauserella</taxon>
    </lineage>
</organism>
<proteinExistence type="inferred from homology"/>
<dbReference type="Gene3D" id="3.30.300.30">
    <property type="match status" value="1"/>
</dbReference>
<keyword evidence="4" id="KW-1185">Reference proteome</keyword>
<dbReference type="PANTHER" id="PTHR24096:SF149">
    <property type="entry name" value="AMP-BINDING DOMAIN-CONTAINING PROTEIN-RELATED"/>
    <property type="match status" value="1"/>
</dbReference>
<evidence type="ECO:0000256" key="2">
    <source>
        <dbReference type="ARBA" id="ARBA00022598"/>
    </source>
</evidence>
<dbReference type="AlphaFoldDB" id="A0A222VJY5"/>
<accession>A0A222VJY5</accession>
<dbReference type="PANTHER" id="PTHR24096">
    <property type="entry name" value="LONG-CHAIN-FATTY-ACID--COA LIGASE"/>
    <property type="match status" value="1"/>
</dbReference>
<dbReference type="RefSeq" id="WP_245865769.1">
    <property type="nucleotide sequence ID" value="NZ_CP016353.1"/>
</dbReference>
<gene>
    <name evidence="3" type="ORF">SAMN05421630_114166</name>
</gene>
<comment type="similarity">
    <text evidence="1">Belongs to the ATP-dependent AMP-binding enzyme family.</text>
</comment>
<evidence type="ECO:0000313" key="4">
    <source>
        <dbReference type="Proteomes" id="UP000199494"/>
    </source>
</evidence>
<dbReference type="KEGG" id="pmad:BAY61_03685"/>
<keyword evidence="2 3" id="KW-0436">Ligase</keyword>
<dbReference type="InterPro" id="IPR045851">
    <property type="entry name" value="AMP-bd_C_sf"/>
</dbReference>
<dbReference type="STRING" id="530584.SAMN05421630_114166"/>
<dbReference type="Pfam" id="PF13193">
    <property type="entry name" value="AMP-binding_C"/>
    <property type="match status" value="1"/>
</dbReference>
<name>A0A222VJY5_9PSEU</name>
<sequence>MSAFLSRVLGELRGEGKAPLFLHDGAEMTRREGYDRLLGLYGKLAAEGIGDGDLVAVDGGNRPDTMLAQLAVHLSGASLLLIPASASRPDRGAVLASARVSAVFAEQGHGGYHRTILLRPSTMDVTEPVLSATVHTVFSSGGTTGTPKLIGHRGIYEGMAHIFPTGGGDDPNRVLVVAPLSHLTGHCAALGALLTGDTVLLHEGFDAEAVLHAIGEHGATHLSLTPPRLAALLDHPKLATTELSGLRRVSLGASPLPVRRLSQALDVFGPIVGQGYGLTEAPMIASIDAADYADHPERLGSVGRVVPGMEARIDEGEVLVRGLALMEGYHEQPELTARAVGDGWLRTGDVGRFDHDGFLYLLDRADDVVVTGEHGTKVYSTVVEDAIAAHPLVRQAAVVGVRTGADDGDTLHAVVVADPALTAGLLREHVRALLGQEHFVPATVEFTGELPLTEVGKVDKSTLRARRFS</sequence>
<reference evidence="3 4" key="1">
    <citation type="submission" date="2016-10" db="EMBL/GenBank/DDBJ databases">
        <authorList>
            <person name="de Groot N.N."/>
        </authorList>
    </citation>
    <scope>NUCLEOTIDE SEQUENCE [LARGE SCALE GENOMIC DNA]</scope>
    <source>
        <strain evidence="3 4">CGMCC 4.5506</strain>
    </source>
</reference>
<dbReference type="Proteomes" id="UP000199494">
    <property type="component" value="Unassembled WGS sequence"/>
</dbReference>
<dbReference type="EMBL" id="FMZE01000014">
    <property type="protein sequence ID" value="SDD92836.1"/>
    <property type="molecule type" value="Genomic_DNA"/>
</dbReference>
<dbReference type="InterPro" id="IPR025110">
    <property type="entry name" value="AMP-bd_C"/>
</dbReference>
<evidence type="ECO:0000313" key="3">
    <source>
        <dbReference type="EMBL" id="SDD92836.1"/>
    </source>
</evidence>